<dbReference type="InterPro" id="IPR036237">
    <property type="entry name" value="Xyl_isomerase-like_sf"/>
</dbReference>
<dbReference type="NCBIfam" id="TIGR00695">
    <property type="entry name" value="uxuA"/>
    <property type="match status" value="1"/>
</dbReference>
<sequence>MEQTWRWYGPKDPVSLSDIKQAGATGIVSALHHVPNGEIWTIDEIQKRKKTIEAHGLRWSVVESIPVHENIKTRTGQYEFFIENYKKSIENLASCGIGVVCYNFMPVLDWTRTDLEFEVEDGSKALRFDVIAFAAFELYLLKRPGAQDSYSGDQKAQAKAYLEKCSEEEKRKLINNIIAGLPGAEEGYTLEQFQGILDTYKDIDAQKLRENLVDFLKEIIPVATKNNVLMCIHPDDPPYPILGLPRVVSTEEDYAYLFSQVPDRSNGITYCTGSLGVRADNELVNIFKRFADRVHFLHLRSTKRDANGNFYEANHLEGDVDMFSVVKVVLQEEAKRTAAGAKDAKIPMRPDHGHQMLDDLSKKTNPGYSGIGRLRGLAELRGLEMGIAKLLIDSK</sequence>
<keyword evidence="11" id="KW-1185">Reference proteome</keyword>
<evidence type="ECO:0000256" key="3">
    <source>
        <dbReference type="ARBA" id="ARBA00004892"/>
    </source>
</evidence>
<evidence type="ECO:0000256" key="9">
    <source>
        <dbReference type="HAMAP-Rule" id="MF_00106"/>
    </source>
</evidence>
<dbReference type="GO" id="GO:0008927">
    <property type="term" value="F:mannonate dehydratase activity"/>
    <property type="evidence" value="ECO:0007669"/>
    <property type="project" value="UniProtKB-EC"/>
</dbReference>
<evidence type="ECO:0000256" key="2">
    <source>
        <dbReference type="ARBA" id="ARBA00002713"/>
    </source>
</evidence>
<dbReference type="Pfam" id="PF03786">
    <property type="entry name" value="UxuA"/>
    <property type="match status" value="1"/>
</dbReference>
<evidence type="ECO:0000256" key="6">
    <source>
        <dbReference type="ARBA" id="ARBA00023004"/>
    </source>
</evidence>
<evidence type="ECO:0000256" key="7">
    <source>
        <dbReference type="ARBA" id="ARBA00023211"/>
    </source>
</evidence>
<comment type="cofactor">
    <cofactor evidence="9">
        <name>Fe(2+)</name>
        <dbReference type="ChEBI" id="CHEBI:29033"/>
    </cofactor>
    <cofactor evidence="9">
        <name>Mn(2+)</name>
        <dbReference type="ChEBI" id="CHEBI:29035"/>
    </cofactor>
</comment>
<evidence type="ECO:0000313" key="11">
    <source>
        <dbReference type="Proteomes" id="UP000760545"/>
    </source>
</evidence>
<evidence type="ECO:0000256" key="5">
    <source>
        <dbReference type="ARBA" id="ARBA00012927"/>
    </source>
</evidence>
<dbReference type="HAMAP" id="MF_00106">
    <property type="entry name" value="UxuA"/>
    <property type="match status" value="1"/>
</dbReference>
<keyword evidence="8 9" id="KW-0456">Lyase</keyword>
<dbReference type="PANTHER" id="PTHR30387:SF2">
    <property type="entry name" value="MANNONATE DEHYDRATASE"/>
    <property type="match status" value="1"/>
</dbReference>
<evidence type="ECO:0000256" key="4">
    <source>
        <dbReference type="ARBA" id="ARBA00007389"/>
    </source>
</evidence>
<accession>A0ABX1DCE7</accession>
<evidence type="ECO:0000256" key="1">
    <source>
        <dbReference type="ARBA" id="ARBA00001794"/>
    </source>
</evidence>
<protein>
    <recommendedName>
        <fullName evidence="5 9">Mannonate dehydratase</fullName>
        <ecNumber evidence="5 9">4.2.1.8</ecNumber>
    </recommendedName>
    <alternativeName>
        <fullName evidence="9">D-mannonate hydro-lyase</fullName>
    </alternativeName>
</protein>
<dbReference type="SUPFAM" id="SSF51658">
    <property type="entry name" value="Xylose isomerase-like"/>
    <property type="match status" value="1"/>
</dbReference>
<proteinExistence type="inferred from homology"/>
<comment type="function">
    <text evidence="2 9">Catalyzes the dehydration of D-mannonate.</text>
</comment>
<comment type="caution">
    <text evidence="10">The sequence shown here is derived from an EMBL/GenBank/DDBJ whole genome shotgun (WGS) entry which is preliminary data.</text>
</comment>
<dbReference type="EMBL" id="JAAVJS010000002">
    <property type="protein sequence ID" value="NJX14278.1"/>
    <property type="molecule type" value="Genomic_DNA"/>
</dbReference>
<dbReference type="NCBIfam" id="NF003027">
    <property type="entry name" value="PRK03906.1"/>
    <property type="match status" value="1"/>
</dbReference>
<reference evidence="10 11" key="1">
    <citation type="submission" date="2020-03" db="EMBL/GenBank/DDBJ databases">
        <title>Tamlana sp. nov, isolated from XXX.</title>
        <authorList>
            <person name="Cao W.R."/>
        </authorList>
    </citation>
    <scope>NUCLEOTIDE SEQUENCE [LARGE SCALE GENOMIC DNA]</scope>
    <source>
        <strain evidence="10 11">HST1-43</strain>
    </source>
</reference>
<dbReference type="InterPro" id="IPR004628">
    <property type="entry name" value="Man_deHydtase"/>
</dbReference>
<keyword evidence="6 9" id="KW-0408">Iron</keyword>
<comment type="catalytic activity">
    <reaction evidence="1 9">
        <text>D-mannonate = 2-dehydro-3-deoxy-D-gluconate + H2O</text>
        <dbReference type="Rhea" id="RHEA:20097"/>
        <dbReference type="ChEBI" id="CHEBI:15377"/>
        <dbReference type="ChEBI" id="CHEBI:17767"/>
        <dbReference type="ChEBI" id="CHEBI:57990"/>
        <dbReference type="EC" id="4.2.1.8"/>
    </reaction>
</comment>
<dbReference type="Proteomes" id="UP000760545">
    <property type="component" value="Unassembled WGS sequence"/>
</dbReference>
<comment type="similarity">
    <text evidence="4 9">Belongs to the mannonate dehydratase family.</text>
</comment>
<organism evidence="10 11">
    <name type="scientific">Tamlana crocina</name>
    <dbReference type="NCBI Taxonomy" id="393006"/>
    <lineage>
        <taxon>Bacteria</taxon>
        <taxon>Pseudomonadati</taxon>
        <taxon>Bacteroidota</taxon>
        <taxon>Flavobacteriia</taxon>
        <taxon>Flavobacteriales</taxon>
        <taxon>Flavobacteriaceae</taxon>
        <taxon>Tamlana</taxon>
    </lineage>
</organism>
<evidence type="ECO:0000256" key="8">
    <source>
        <dbReference type="ARBA" id="ARBA00023239"/>
    </source>
</evidence>
<dbReference type="EC" id="4.2.1.8" evidence="5 9"/>
<gene>
    <name evidence="9 10" type="primary">uxuA</name>
    <name evidence="10" type="ORF">HC176_02095</name>
</gene>
<evidence type="ECO:0000313" key="10">
    <source>
        <dbReference type="EMBL" id="NJX14278.1"/>
    </source>
</evidence>
<dbReference type="RefSeq" id="WP_167916530.1">
    <property type="nucleotide sequence ID" value="NZ_JAAVJS010000002.1"/>
</dbReference>
<name>A0ABX1DCE7_9FLAO</name>
<keyword evidence="7 9" id="KW-0464">Manganese</keyword>
<dbReference type="PANTHER" id="PTHR30387">
    <property type="entry name" value="MANNONATE DEHYDRATASE"/>
    <property type="match status" value="1"/>
</dbReference>
<dbReference type="Gene3D" id="3.20.20.150">
    <property type="entry name" value="Divalent-metal-dependent TIM barrel enzymes"/>
    <property type="match status" value="1"/>
</dbReference>
<dbReference type="PIRSF" id="PIRSF016049">
    <property type="entry name" value="Man_dehyd"/>
    <property type="match status" value="1"/>
</dbReference>
<comment type="pathway">
    <text evidence="3 9">Carbohydrate metabolism; pentose and glucuronate interconversion.</text>
</comment>